<organism evidence="17 18">
    <name type="scientific">Senna tora</name>
    <dbReference type="NCBI Taxonomy" id="362788"/>
    <lineage>
        <taxon>Eukaryota</taxon>
        <taxon>Viridiplantae</taxon>
        <taxon>Streptophyta</taxon>
        <taxon>Embryophyta</taxon>
        <taxon>Tracheophyta</taxon>
        <taxon>Spermatophyta</taxon>
        <taxon>Magnoliopsida</taxon>
        <taxon>eudicotyledons</taxon>
        <taxon>Gunneridae</taxon>
        <taxon>Pentapetalae</taxon>
        <taxon>rosids</taxon>
        <taxon>fabids</taxon>
        <taxon>Fabales</taxon>
        <taxon>Fabaceae</taxon>
        <taxon>Caesalpinioideae</taxon>
        <taxon>Cassia clade</taxon>
        <taxon>Senna</taxon>
    </lineage>
</organism>
<dbReference type="PANTHER" id="PTHR32444:SF198">
    <property type="entry name" value="BULB-TYPE LECTIN DOMAIN-CONTAINING PROTEIN"/>
    <property type="match status" value="1"/>
</dbReference>
<evidence type="ECO:0000256" key="5">
    <source>
        <dbReference type="ARBA" id="ARBA00022741"/>
    </source>
</evidence>
<evidence type="ECO:0000313" key="18">
    <source>
        <dbReference type="Proteomes" id="UP000634136"/>
    </source>
</evidence>
<dbReference type="InterPro" id="IPR001480">
    <property type="entry name" value="Bulb-type_lectin_dom"/>
</dbReference>
<feature type="region of interest" description="Disordered" evidence="12">
    <location>
        <begin position="169"/>
        <end position="191"/>
    </location>
</feature>
<evidence type="ECO:0000256" key="11">
    <source>
        <dbReference type="ARBA" id="ARBA00048679"/>
    </source>
</evidence>
<dbReference type="Pfam" id="PF00954">
    <property type="entry name" value="S_locus_glycop"/>
    <property type="match status" value="1"/>
</dbReference>
<keyword evidence="9" id="KW-0325">Glycoprotein</keyword>
<evidence type="ECO:0000256" key="10">
    <source>
        <dbReference type="ARBA" id="ARBA00047899"/>
    </source>
</evidence>
<dbReference type="PROSITE" id="PS50927">
    <property type="entry name" value="BULB_LECTIN"/>
    <property type="match status" value="1"/>
</dbReference>
<evidence type="ECO:0000256" key="9">
    <source>
        <dbReference type="ARBA" id="ARBA00023180"/>
    </source>
</evidence>
<evidence type="ECO:0000256" key="7">
    <source>
        <dbReference type="ARBA" id="ARBA00022840"/>
    </source>
</evidence>
<dbReference type="GO" id="GO:0048544">
    <property type="term" value="P:recognition of pollen"/>
    <property type="evidence" value="ECO:0007669"/>
    <property type="project" value="InterPro"/>
</dbReference>
<dbReference type="Gene3D" id="1.10.510.10">
    <property type="entry name" value="Transferase(Phosphotransferase) domain 1"/>
    <property type="match status" value="1"/>
</dbReference>
<feature type="domain" description="Apple" evidence="16">
    <location>
        <begin position="341"/>
        <end position="414"/>
    </location>
</feature>
<evidence type="ECO:0000259" key="14">
    <source>
        <dbReference type="PROSITE" id="PS50011"/>
    </source>
</evidence>
<evidence type="ECO:0000256" key="4">
    <source>
        <dbReference type="ARBA" id="ARBA00022729"/>
    </source>
</evidence>
<keyword evidence="5" id="KW-0547">Nucleotide-binding</keyword>
<feature type="chain" id="PRO_5032837696" description="non-specific serine/threonine protein kinase" evidence="13">
    <location>
        <begin position="24"/>
        <end position="643"/>
    </location>
</feature>
<evidence type="ECO:0000259" key="15">
    <source>
        <dbReference type="PROSITE" id="PS50927"/>
    </source>
</evidence>
<reference evidence="17" key="1">
    <citation type="submission" date="2020-09" db="EMBL/GenBank/DDBJ databases">
        <title>Genome-Enabled Discovery of Anthraquinone Biosynthesis in Senna tora.</title>
        <authorList>
            <person name="Kang S.-H."/>
            <person name="Pandey R.P."/>
            <person name="Lee C.-M."/>
            <person name="Sim J.-S."/>
            <person name="Jeong J.-T."/>
            <person name="Choi B.-S."/>
            <person name="Jung M."/>
            <person name="Ginzburg D."/>
            <person name="Zhao K."/>
            <person name="Won S.Y."/>
            <person name="Oh T.-J."/>
            <person name="Yu Y."/>
            <person name="Kim N.-H."/>
            <person name="Lee O.R."/>
            <person name="Lee T.-H."/>
            <person name="Bashyal P."/>
            <person name="Kim T.-S."/>
            <person name="Lee W.-H."/>
            <person name="Kawkins C."/>
            <person name="Kim C.-K."/>
            <person name="Kim J.S."/>
            <person name="Ahn B.O."/>
            <person name="Rhee S.Y."/>
            <person name="Sohng J.K."/>
        </authorList>
    </citation>
    <scope>NUCLEOTIDE SEQUENCE</scope>
    <source>
        <tissue evidence="17">Leaf</tissue>
    </source>
</reference>
<proteinExistence type="predicted"/>
<evidence type="ECO:0000256" key="8">
    <source>
        <dbReference type="ARBA" id="ARBA00023157"/>
    </source>
</evidence>
<evidence type="ECO:0000256" key="3">
    <source>
        <dbReference type="ARBA" id="ARBA00022679"/>
    </source>
</evidence>
<dbReference type="CDD" id="cd00028">
    <property type="entry name" value="B_lectin"/>
    <property type="match status" value="1"/>
</dbReference>
<dbReference type="InterPro" id="IPR008271">
    <property type="entry name" value="Ser/Thr_kinase_AS"/>
</dbReference>
<dbReference type="InterPro" id="IPR003609">
    <property type="entry name" value="Pan_app"/>
</dbReference>
<dbReference type="AlphaFoldDB" id="A0A834XDE5"/>
<accession>A0A834XDE5</accession>
<keyword evidence="7" id="KW-0067">ATP-binding</keyword>
<dbReference type="InterPro" id="IPR036426">
    <property type="entry name" value="Bulb-type_lectin_dom_sf"/>
</dbReference>
<dbReference type="Proteomes" id="UP000634136">
    <property type="component" value="Unassembled WGS sequence"/>
</dbReference>
<evidence type="ECO:0000256" key="6">
    <source>
        <dbReference type="ARBA" id="ARBA00022777"/>
    </source>
</evidence>
<keyword evidence="4 13" id="KW-0732">Signal</keyword>
<feature type="domain" description="Protein kinase" evidence="14">
    <location>
        <begin position="381"/>
        <end position="643"/>
    </location>
</feature>
<evidence type="ECO:0000256" key="13">
    <source>
        <dbReference type="SAM" id="SignalP"/>
    </source>
</evidence>
<dbReference type="EMBL" id="JAAIUW010000002">
    <property type="protein sequence ID" value="KAF7842197.1"/>
    <property type="molecule type" value="Genomic_DNA"/>
</dbReference>
<keyword evidence="2" id="KW-0723">Serine/threonine-protein kinase</keyword>
<dbReference type="PANTHER" id="PTHR32444">
    <property type="entry name" value="BULB-TYPE LECTIN DOMAIN-CONTAINING PROTEIN"/>
    <property type="match status" value="1"/>
</dbReference>
<keyword evidence="18" id="KW-1185">Reference proteome</keyword>
<comment type="catalytic activity">
    <reaction evidence="11">
        <text>L-seryl-[protein] + ATP = O-phospho-L-seryl-[protein] + ADP + H(+)</text>
        <dbReference type="Rhea" id="RHEA:17989"/>
        <dbReference type="Rhea" id="RHEA-COMP:9863"/>
        <dbReference type="Rhea" id="RHEA-COMP:11604"/>
        <dbReference type="ChEBI" id="CHEBI:15378"/>
        <dbReference type="ChEBI" id="CHEBI:29999"/>
        <dbReference type="ChEBI" id="CHEBI:30616"/>
        <dbReference type="ChEBI" id="CHEBI:83421"/>
        <dbReference type="ChEBI" id="CHEBI:456216"/>
        <dbReference type="EC" id="2.7.11.1"/>
    </reaction>
</comment>
<keyword evidence="17" id="KW-0675">Receptor</keyword>
<dbReference type="Pfam" id="PF00069">
    <property type="entry name" value="Pkinase"/>
    <property type="match status" value="1"/>
</dbReference>
<feature type="compositionally biased region" description="Polar residues" evidence="12">
    <location>
        <begin position="178"/>
        <end position="190"/>
    </location>
</feature>
<protein>
    <recommendedName>
        <fullName evidence="1">non-specific serine/threonine protein kinase</fullName>
        <ecNumber evidence="1">2.7.11.1</ecNumber>
    </recommendedName>
</protein>
<sequence>MESNLRKTFVCLFLLSYLPLISSVDFITSAQYIKDPETISSGDFKLGFFTPENSTYRYVGIWYLSESNVVWVANRPQPLVDSSGVVTISEDGNVVVSNNGRKHTLWSSNVSDVVLPNNSIARLLDNGNLVLKDDDDGNNNSTRGGTLWESFQHPSDSFLPMMKLDANSRTSKKGKLTSWKSPSDPSTGSFSAIIERPDAPEIIVYNGSNPYWRSGPWNGRVFLGLYQMNSSYLTGFYLGKEENGASYITYDFENKSQFLVIKLNSMGEWVKTAWNNDKEIVSKTFEVSKCDVYGRCGAFGSCNRESLPVCSCLNGFEPKSAEEWNRQDWSNGCVRKSPLQCRNDGFLKLEMMKVPDFAERLNVGEDKCRAMCLRKCSCLAYAYDTAIGCMFWSGDLIDIQKFPYGGVDLYIRLPNSDLGETNQNDSESIIRDSKQYKLEELPLFEFEKLATATNNFHPANKLGRGGFDPKKVTALDWRKRFNIIEGIARGLFYLHRDSRLKIIHRDLKASNILLDEELNPKISDFGLAKIFGGSEDEANTRRAWKLWNEGNISSLIDPEIYDPHFQEDILRIIQVGLLCVQELAKERSTMAAVTSMITSEIVNLPSPTQPFTKKQCTVSVGSSQQNDGIISINYVTLTKIQGR</sequence>
<keyword evidence="17" id="KW-0430">Lectin</keyword>
<dbReference type="InterPro" id="IPR000719">
    <property type="entry name" value="Prot_kinase_dom"/>
</dbReference>
<dbReference type="SMART" id="SM00473">
    <property type="entry name" value="PAN_AP"/>
    <property type="match status" value="1"/>
</dbReference>
<dbReference type="Gene3D" id="2.90.10.10">
    <property type="entry name" value="Bulb-type lectin domain"/>
    <property type="match status" value="1"/>
</dbReference>
<keyword evidence="3" id="KW-0808">Transferase</keyword>
<evidence type="ECO:0000256" key="12">
    <source>
        <dbReference type="SAM" id="MobiDB-lite"/>
    </source>
</evidence>
<dbReference type="EC" id="2.7.11.1" evidence="1"/>
<dbReference type="CDD" id="cd01098">
    <property type="entry name" value="PAN_AP_plant"/>
    <property type="match status" value="1"/>
</dbReference>
<keyword evidence="8" id="KW-1015">Disulfide bond</keyword>
<dbReference type="InterPro" id="IPR011009">
    <property type="entry name" value="Kinase-like_dom_sf"/>
</dbReference>
<dbReference type="GO" id="GO:0004674">
    <property type="term" value="F:protein serine/threonine kinase activity"/>
    <property type="evidence" value="ECO:0007669"/>
    <property type="project" value="UniProtKB-KW"/>
</dbReference>
<dbReference type="PROSITE" id="PS50948">
    <property type="entry name" value="PAN"/>
    <property type="match status" value="1"/>
</dbReference>
<dbReference type="InterPro" id="IPR000858">
    <property type="entry name" value="S_locus_glycoprot_dom"/>
</dbReference>
<dbReference type="GO" id="GO:0030246">
    <property type="term" value="F:carbohydrate binding"/>
    <property type="evidence" value="ECO:0007669"/>
    <property type="project" value="UniProtKB-KW"/>
</dbReference>
<dbReference type="SUPFAM" id="SSF51110">
    <property type="entry name" value="alpha-D-mannose-specific plant lectins"/>
    <property type="match status" value="1"/>
</dbReference>
<dbReference type="OrthoDB" id="1934880at2759"/>
<dbReference type="Pfam" id="PF01453">
    <property type="entry name" value="B_lectin"/>
    <property type="match status" value="1"/>
</dbReference>
<feature type="signal peptide" evidence="13">
    <location>
        <begin position="1"/>
        <end position="23"/>
    </location>
</feature>
<dbReference type="GO" id="GO:0005524">
    <property type="term" value="F:ATP binding"/>
    <property type="evidence" value="ECO:0007669"/>
    <property type="project" value="UniProtKB-KW"/>
</dbReference>
<comment type="caution">
    <text evidence="17">The sequence shown here is derived from an EMBL/GenBank/DDBJ whole genome shotgun (WGS) entry which is preliminary data.</text>
</comment>
<name>A0A834XDE5_9FABA</name>
<dbReference type="SMART" id="SM00108">
    <property type="entry name" value="B_lectin"/>
    <property type="match status" value="1"/>
</dbReference>
<evidence type="ECO:0000256" key="1">
    <source>
        <dbReference type="ARBA" id="ARBA00012513"/>
    </source>
</evidence>
<gene>
    <name evidence="17" type="ORF">G2W53_004495</name>
</gene>
<feature type="domain" description="Bulb-type lectin" evidence="15">
    <location>
        <begin position="24"/>
        <end position="144"/>
    </location>
</feature>
<evidence type="ECO:0000313" key="17">
    <source>
        <dbReference type="EMBL" id="KAF7842197.1"/>
    </source>
</evidence>
<keyword evidence="6 17" id="KW-0418">Kinase</keyword>
<evidence type="ECO:0000259" key="16">
    <source>
        <dbReference type="PROSITE" id="PS50948"/>
    </source>
</evidence>
<dbReference type="SUPFAM" id="SSF56112">
    <property type="entry name" value="Protein kinase-like (PK-like)"/>
    <property type="match status" value="1"/>
</dbReference>
<comment type="catalytic activity">
    <reaction evidence="10">
        <text>L-threonyl-[protein] + ATP = O-phospho-L-threonyl-[protein] + ADP + H(+)</text>
        <dbReference type="Rhea" id="RHEA:46608"/>
        <dbReference type="Rhea" id="RHEA-COMP:11060"/>
        <dbReference type="Rhea" id="RHEA-COMP:11605"/>
        <dbReference type="ChEBI" id="CHEBI:15378"/>
        <dbReference type="ChEBI" id="CHEBI:30013"/>
        <dbReference type="ChEBI" id="CHEBI:30616"/>
        <dbReference type="ChEBI" id="CHEBI:61977"/>
        <dbReference type="ChEBI" id="CHEBI:456216"/>
        <dbReference type="EC" id="2.7.11.1"/>
    </reaction>
</comment>
<dbReference type="Pfam" id="PF08276">
    <property type="entry name" value="PAN_2"/>
    <property type="match status" value="1"/>
</dbReference>
<dbReference type="FunFam" id="1.10.510.10:FF:001023">
    <property type="entry name" value="Os07g0541700 protein"/>
    <property type="match status" value="1"/>
</dbReference>
<dbReference type="PROSITE" id="PS50011">
    <property type="entry name" value="PROTEIN_KINASE_DOM"/>
    <property type="match status" value="1"/>
</dbReference>
<dbReference type="PROSITE" id="PS00108">
    <property type="entry name" value="PROTEIN_KINASE_ST"/>
    <property type="match status" value="1"/>
</dbReference>
<evidence type="ECO:0000256" key="2">
    <source>
        <dbReference type="ARBA" id="ARBA00022527"/>
    </source>
</evidence>